<evidence type="ECO:0000313" key="3">
    <source>
        <dbReference type="Proteomes" id="UP000182235"/>
    </source>
</evidence>
<gene>
    <name evidence="2" type="ORF">AJ78_08088</name>
</gene>
<sequence>MDPCGFVFHEACWSILQHAYQDKHIPLARILEVFPSLPLPLCDGIPNWDHNYEGLTTLDDKYFPWHGEWKAVNFPALEQQLLHPKSNPYQVFGLEDLLKDIQQSPPDPKLIYTATSSISMGDCFQRLPLEIRNEIVSYLPTADIFGLRLASRAFLHTFWCQAFWRTRFWPNADRGFLFEIWYQHGTRDWRALYRRTNNSCLTPGLQNRKRVWKLAVALRDILDSEWMDISSEPRVEFLARTDLKWKRLAGEFPKMPTPLKGLIRRTPTFYSGCREFRKEHILIPQHLARIAVYLVRDGDGHYISCFKFILTGGKTICLGYRTGQLALVDTPALKGFILAVGSKGIHGLQIMTAPGSLTPWIGSHDQCPKSRWLVTDGPLIALGAGFDVFKIVSLAVGEESTSHKSLNDHHGSLHNRALWYPDIPSPDLFVGETCVTGHNSTVASEYEPLCWVCIGGLGGNDLRYLQEIMIPSYGQVEWIRFHYTDLDAVTLGRSRPDPIDVSRFAIDGQGGEIIENVEIQLTKNGKLKSFKASMHANNQPWL</sequence>
<dbReference type="Gene3D" id="1.20.1280.50">
    <property type="match status" value="1"/>
</dbReference>
<dbReference type="PROSITE" id="PS50181">
    <property type="entry name" value="FBOX"/>
    <property type="match status" value="1"/>
</dbReference>
<protein>
    <recommendedName>
        <fullName evidence="1">F-box domain-containing protein</fullName>
    </recommendedName>
</protein>
<dbReference type="VEuPathDB" id="FungiDB:AJ78_08088"/>
<dbReference type="Pfam" id="PF00646">
    <property type="entry name" value="F-box"/>
    <property type="match status" value="1"/>
</dbReference>
<keyword evidence="3" id="KW-1185">Reference proteome</keyword>
<dbReference type="InterPro" id="IPR001810">
    <property type="entry name" value="F-box_dom"/>
</dbReference>
<organism evidence="2 3">
    <name type="scientific">Emergomyces pasteurianus Ep9510</name>
    <dbReference type="NCBI Taxonomy" id="1447872"/>
    <lineage>
        <taxon>Eukaryota</taxon>
        <taxon>Fungi</taxon>
        <taxon>Dikarya</taxon>
        <taxon>Ascomycota</taxon>
        <taxon>Pezizomycotina</taxon>
        <taxon>Eurotiomycetes</taxon>
        <taxon>Eurotiomycetidae</taxon>
        <taxon>Onygenales</taxon>
        <taxon>Ajellomycetaceae</taxon>
        <taxon>Emergomyces</taxon>
    </lineage>
</organism>
<dbReference type="Proteomes" id="UP000182235">
    <property type="component" value="Unassembled WGS sequence"/>
</dbReference>
<comment type="caution">
    <text evidence="2">The sequence shown here is derived from an EMBL/GenBank/DDBJ whole genome shotgun (WGS) entry which is preliminary data.</text>
</comment>
<name>A0A1J9Q7D1_9EURO</name>
<evidence type="ECO:0000259" key="1">
    <source>
        <dbReference type="PROSITE" id="PS50181"/>
    </source>
</evidence>
<dbReference type="InterPro" id="IPR056021">
    <property type="entry name" value="DUF7600"/>
</dbReference>
<reference evidence="2 3" key="1">
    <citation type="submission" date="2015-07" db="EMBL/GenBank/DDBJ databases">
        <title>Emmonsia species relationships and genome sequence.</title>
        <authorList>
            <consortium name="The Broad Institute Genomics Platform"/>
            <person name="Cuomo C.A."/>
            <person name="Munoz J.F."/>
            <person name="Imamovic A."/>
            <person name="Priest M.E."/>
            <person name="Young S."/>
            <person name="Clay O.K."/>
            <person name="McEwen J.G."/>
        </authorList>
    </citation>
    <scope>NUCLEOTIDE SEQUENCE [LARGE SCALE GENOMIC DNA]</scope>
    <source>
        <strain evidence="2 3">UAMH 9510</strain>
    </source>
</reference>
<dbReference type="OrthoDB" id="5273847at2759"/>
<dbReference type="AlphaFoldDB" id="A0A1J9Q7D1"/>
<evidence type="ECO:0000313" key="2">
    <source>
        <dbReference type="EMBL" id="OJD11069.1"/>
    </source>
</evidence>
<dbReference type="Pfam" id="PF24539">
    <property type="entry name" value="DUF7600"/>
    <property type="match status" value="1"/>
</dbReference>
<dbReference type="SUPFAM" id="SSF81383">
    <property type="entry name" value="F-box domain"/>
    <property type="match status" value="1"/>
</dbReference>
<dbReference type="EMBL" id="LGRN01000620">
    <property type="protein sequence ID" value="OJD11069.1"/>
    <property type="molecule type" value="Genomic_DNA"/>
</dbReference>
<dbReference type="InterPro" id="IPR036047">
    <property type="entry name" value="F-box-like_dom_sf"/>
</dbReference>
<feature type="domain" description="F-box" evidence="1">
    <location>
        <begin position="121"/>
        <end position="167"/>
    </location>
</feature>
<proteinExistence type="predicted"/>
<dbReference type="STRING" id="1447872.A0A1J9Q7D1"/>
<accession>A0A1J9Q7D1</accession>